<dbReference type="OrthoDB" id="2156269at2"/>
<keyword evidence="3" id="KW-1185">Reference proteome</keyword>
<evidence type="ECO:0000313" key="2">
    <source>
        <dbReference type="EMBL" id="RST94149.1"/>
    </source>
</evidence>
<evidence type="ECO:0000259" key="1">
    <source>
        <dbReference type="Pfam" id="PF18540"/>
    </source>
</evidence>
<feature type="domain" description="DUF5626" evidence="1">
    <location>
        <begin position="26"/>
        <end position="153"/>
    </location>
</feature>
<dbReference type="EMBL" id="NGJU01000016">
    <property type="protein sequence ID" value="RST94149.1"/>
    <property type="molecule type" value="Genomic_DNA"/>
</dbReference>
<name>A0A429ZKF2_9ENTE</name>
<accession>A0A429ZKF2</accession>
<dbReference type="Pfam" id="PF18540">
    <property type="entry name" value="DUF5626"/>
    <property type="match status" value="1"/>
</dbReference>
<dbReference type="InterPro" id="IPR040491">
    <property type="entry name" value="DUF5626"/>
</dbReference>
<protein>
    <recommendedName>
        <fullName evidence="1">DUF5626 domain-containing protein</fullName>
    </recommendedName>
</protein>
<dbReference type="AlphaFoldDB" id="A0A429ZKF2"/>
<sequence length="156" mass="17490">MATEISTPQISPSDDTNIIPTLALNQSHIQTISLEYGEEAKIIVTKIEEGEPELQLRWSHWHTRNNITNGTYKINVIFGLNNAGFTIRVNNRNITSAYDQWFVSVYQATSSLRLNNSKQATLSLTFTASIPWIGGPSWTGGVRAKIEGSKLVTYYR</sequence>
<reference evidence="2 3" key="1">
    <citation type="submission" date="2017-05" db="EMBL/GenBank/DDBJ databases">
        <title>Vagococcus spp. assemblies.</title>
        <authorList>
            <person name="Gulvik C.A."/>
        </authorList>
    </citation>
    <scope>NUCLEOTIDE SEQUENCE [LARGE SCALE GENOMIC DNA]</scope>
    <source>
        <strain evidence="2 3">NCFB 2777</strain>
    </source>
</reference>
<dbReference type="RefSeq" id="WP_126780924.1">
    <property type="nucleotide sequence ID" value="NZ_NGJU01000016.1"/>
</dbReference>
<dbReference type="Proteomes" id="UP000287239">
    <property type="component" value="Unassembled WGS sequence"/>
</dbReference>
<comment type="caution">
    <text evidence="2">The sequence shown here is derived from an EMBL/GenBank/DDBJ whole genome shotgun (WGS) entry which is preliminary data.</text>
</comment>
<evidence type="ECO:0000313" key="3">
    <source>
        <dbReference type="Proteomes" id="UP000287239"/>
    </source>
</evidence>
<proteinExistence type="predicted"/>
<dbReference type="GeneID" id="98568816"/>
<gene>
    <name evidence="2" type="ORF">CBF35_10565</name>
</gene>
<organism evidence="2 3">
    <name type="scientific">Vagococcus salmoninarum</name>
    <dbReference type="NCBI Taxonomy" id="2739"/>
    <lineage>
        <taxon>Bacteria</taxon>
        <taxon>Bacillati</taxon>
        <taxon>Bacillota</taxon>
        <taxon>Bacilli</taxon>
        <taxon>Lactobacillales</taxon>
        <taxon>Enterococcaceae</taxon>
        <taxon>Vagococcus</taxon>
    </lineage>
</organism>
<dbReference type="Gene3D" id="2.60.40.3860">
    <property type="match status" value="1"/>
</dbReference>